<dbReference type="STRING" id="272627.CCC_01902"/>
<organism evidence="1 2">
    <name type="scientific">Paramagnetospirillum magnetotacticum MS-1</name>
    <dbReference type="NCBI Taxonomy" id="272627"/>
    <lineage>
        <taxon>Bacteria</taxon>
        <taxon>Pseudomonadati</taxon>
        <taxon>Pseudomonadota</taxon>
        <taxon>Alphaproteobacteria</taxon>
        <taxon>Rhodospirillales</taxon>
        <taxon>Magnetospirillaceae</taxon>
        <taxon>Paramagnetospirillum</taxon>
    </lineage>
</organism>
<protein>
    <submittedName>
        <fullName evidence="1">Uncharacterized protein</fullName>
    </submittedName>
</protein>
<dbReference type="EMBL" id="JXSL01000026">
    <property type="protein sequence ID" value="KIL99109.1"/>
    <property type="molecule type" value="Genomic_DNA"/>
</dbReference>
<dbReference type="OrthoDB" id="7315197at2"/>
<evidence type="ECO:0000313" key="2">
    <source>
        <dbReference type="Proteomes" id="UP000031971"/>
    </source>
</evidence>
<proteinExistence type="predicted"/>
<evidence type="ECO:0000313" key="1">
    <source>
        <dbReference type="EMBL" id="KIL99109.1"/>
    </source>
</evidence>
<sequence length="447" mass="49955">MDILTFNALKQHQRALERDLLDPWKRPAFAVVTMSSSAPWGTVVYNHYLQELCRQHYNDSGYMQGSTSSLGTEFFNNWYSYGQTNSNISSTDTSYGDGTARCGHLGHIALGIGPDGSMIGRPSPYAGTALRNVGVWVNNKTNKNLALFMENQYAGVAPRAIAPGRLTGTEGWHLAWTNTKFYAQNNFGTYNKYGMIGYNEKTGTLVINENKNGGTSMRLHVYSNVPPFDISASNRRAWFNNLDETKHIFYDWTANSAGYAESLYRGIVIPCDDGKILIVRMEPSNYCMLDRFTPNGSGGYTKEATHTLSTTTTYGMESADRNGIRFQISNDGKYVICYQPYYYYGAGAEVFLIRVSDGKYAFLQYQDSSYGRSFAPIRDSDFMVSYSPNSDSGYGIYMSHIDTRTVFQAIADKGDMSSKVPGFNVYIFDSAYHSTNYPYIVPIIGGI</sequence>
<dbReference type="RefSeq" id="WP_009870787.1">
    <property type="nucleotide sequence ID" value="NZ_JXSL01000026.1"/>
</dbReference>
<dbReference type="Proteomes" id="UP000031971">
    <property type="component" value="Unassembled WGS sequence"/>
</dbReference>
<accession>A0A0C2YHC5</accession>
<gene>
    <name evidence="1" type="ORF">CCC_01902</name>
</gene>
<keyword evidence="2" id="KW-1185">Reference proteome</keyword>
<name>A0A0C2YHC5_PARME</name>
<reference evidence="1 2" key="1">
    <citation type="submission" date="2015-01" db="EMBL/GenBank/DDBJ databases">
        <title>Genome Sequence of Magnetospirillum magnetotacticum Strain MS-1.</title>
        <authorList>
            <person name="Marinov G.K."/>
            <person name="Smalley M.D."/>
            <person name="DeSalvo G."/>
        </authorList>
    </citation>
    <scope>NUCLEOTIDE SEQUENCE [LARGE SCALE GENOMIC DNA]</scope>
    <source>
        <strain evidence="1 2">MS-1</strain>
    </source>
</reference>
<comment type="caution">
    <text evidence="1">The sequence shown here is derived from an EMBL/GenBank/DDBJ whole genome shotgun (WGS) entry which is preliminary data.</text>
</comment>
<dbReference type="AlphaFoldDB" id="A0A0C2YHC5"/>